<evidence type="ECO:0000259" key="1">
    <source>
        <dbReference type="PROSITE" id="PS51186"/>
    </source>
</evidence>
<dbReference type="Gene3D" id="3.40.630.30">
    <property type="match status" value="1"/>
</dbReference>
<dbReference type="PANTHER" id="PTHR42791">
    <property type="entry name" value="GNAT FAMILY ACETYLTRANSFERASE"/>
    <property type="match status" value="1"/>
</dbReference>
<sequence>MNTSLRISKLSKSDKAPFVSLMSRAFSRDPLFLHLFGDSEHDLKASRKVTAFVSFMFDKSFLLHEEALGFFENEILLGAYVVEKPRADMLRSIRGGLLLIGRVLPLMFRLSWQTLRLLNGYMRVTKSAVPPRMHHYLIMIGVEPESQGKGVGKALLNHLLTTVSADRYSLGIALDTENEENIKIYRRFGFALSRETKFNDLPVYCMFYKKDTDL</sequence>
<dbReference type="Pfam" id="PF13508">
    <property type="entry name" value="Acetyltransf_7"/>
    <property type="match status" value="1"/>
</dbReference>
<evidence type="ECO:0000313" key="2">
    <source>
        <dbReference type="EMBL" id="MBB6633207.1"/>
    </source>
</evidence>
<dbReference type="Proteomes" id="UP000535838">
    <property type="component" value="Unassembled WGS sequence"/>
</dbReference>
<dbReference type="CDD" id="cd04301">
    <property type="entry name" value="NAT_SF"/>
    <property type="match status" value="1"/>
</dbReference>
<organism evidence="2 3">
    <name type="scientific">Cohnella thailandensis</name>
    <dbReference type="NCBI Taxonomy" id="557557"/>
    <lineage>
        <taxon>Bacteria</taxon>
        <taxon>Bacillati</taxon>
        <taxon>Bacillota</taxon>
        <taxon>Bacilli</taxon>
        <taxon>Bacillales</taxon>
        <taxon>Paenibacillaceae</taxon>
        <taxon>Cohnella</taxon>
    </lineage>
</organism>
<dbReference type="AlphaFoldDB" id="A0A841SUA1"/>
<name>A0A841SUA1_9BACL</name>
<evidence type="ECO:0000313" key="3">
    <source>
        <dbReference type="Proteomes" id="UP000535838"/>
    </source>
</evidence>
<feature type="domain" description="N-acetyltransferase" evidence="1">
    <location>
        <begin position="5"/>
        <end position="211"/>
    </location>
</feature>
<dbReference type="SUPFAM" id="SSF55729">
    <property type="entry name" value="Acyl-CoA N-acyltransferases (Nat)"/>
    <property type="match status" value="1"/>
</dbReference>
<dbReference type="InterPro" id="IPR052523">
    <property type="entry name" value="Trichothecene_AcTrans"/>
</dbReference>
<proteinExistence type="predicted"/>
<keyword evidence="2" id="KW-0808">Transferase</keyword>
<dbReference type="EMBL" id="JACJVQ010000003">
    <property type="protein sequence ID" value="MBB6633207.1"/>
    <property type="molecule type" value="Genomic_DNA"/>
</dbReference>
<dbReference type="InterPro" id="IPR016181">
    <property type="entry name" value="Acyl_CoA_acyltransferase"/>
</dbReference>
<dbReference type="PANTHER" id="PTHR42791:SF1">
    <property type="entry name" value="N-ACETYLTRANSFERASE DOMAIN-CONTAINING PROTEIN"/>
    <property type="match status" value="1"/>
</dbReference>
<protein>
    <submittedName>
        <fullName evidence="2">GNAT family N-acetyltransferase</fullName>
    </submittedName>
</protein>
<reference evidence="2 3" key="1">
    <citation type="submission" date="2020-08" db="EMBL/GenBank/DDBJ databases">
        <title>Cohnella phylogeny.</title>
        <authorList>
            <person name="Dunlap C."/>
        </authorList>
    </citation>
    <scope>NUCLEOTIDE SEQUENCE [LARGE SCALE GENOMIC DNA]</scope>
    <source>
        <strain evidence="2 3">DSM 25241</strain>
    </source>
</reference>
<gene>
    <name evidence="2" type="ORF">H7B67_03640</name>
</gene>
<dbReference type="GO" id="GO:0016747">
    <property type="term" value="F:acyltransferase activity, transferring groups other than amino-acyl groups"/>
    <property type="evidence" value="ECO:0007669"/>
    <property type="project" value="InterPro"/>
</dbReference>
<dbReference type="InterPro" id="IPR000182">
    <property type="entry name" value="GNAT_dom"/>
</dbReference>
<accession>A0A841SUA1</accession>
<dbReference type="PROSITE" id="PS51186">
    <property type="entry name" value="GNAT"/>
    <property type="match status" value="1"/>
</dbReference>
<comment type="caution">
    <text evidence="2">The sequence shown here is derived from an EMBL/GenBank/DDBJ whole genome shotgun (WGS) entry which is preliminary data.</text>
</comment>
<keyword evidence="3" id="KW-1185">Reference proteome</keyword>